<dbReference type="InterPro" id="IPR013783">
    <property type="entry name" value="Ig-like_fold"/>
</dbReference>
<dbReference type="SUPFAM" id="SSF50998">
    <property type="entry name" value="Quinoprotein alcohol dehydrogenase-like"/>
    <property type="match status" value="1"/>
</dbReference>
<feature type="signal peptide" evidence="2">
    <location>
        <begin position="1"/>
        <end position="34"/>
    </location>
</feature>
<feature type="region of interest" description="Disordered" evidence="1">
    <location>
        <begin position="486"/>
        <end position="515"/>
    </location>
</feature>
<evidence type="ECO:0008006" key="5">
    <source>
        <dbReference type="Google" id="ProtNLM"/>
    </source>
</evidence>
<keyword evidence="4" id="KW-1185">Reference proteome</keyword>
<comment type="caution">
    <text evidence="3">The sequence shown here is derived from an EMBL/GenBank/DDBJ whole genome shotgun (WGS) entry which is preliminary data.</text>
</comment>
<dbReference type="InterPro" id="IPR011047">
    <property type="entry name" value="Quinoprotein_ADH-like_sf"/>
</dbReference>
<name>A0A918CP21_9ACTN</name>
<dbReference type="AlphaFoldDB" id="A0A918CP21"/>
<dbReference type="Proteomes" id="UP000658320">
    <property type="component" value="Unassembled WGS sequence"/>
</dbReference>
<organism evidence="3 4">
    <name type="scientific">Streptomyces aurantiogriseus</name>
    <dbReference type="NCBI Taxonomy" id="66870"/>
    <lineage>
        <taxon>Bacteria</taxon>
        <taxon>Bacillati</taxon>
        <taxon>Actinomycetota</taxon>
        <taxon>Actinomycetes</taxon>
        <taxon>Kitasatosporales</taxon>
        <taxon>Streptomycetaceae</taxon>
        <taxon>Streptomyces</taxon>
    </lineage>
</organism>
<evidence type="ECO:0000256" key="1">
    <source>
        <dbReference type="SAM" id="MobiDB-lite"/>
    </source>
</evidence>
<proteinExistence type="predicted"/>
<feature type="compositionally biased region" description="Basic and acidic residues" evidence="1">
    <location>
        <begin position="506"/>
        <end position="515"/>
    </location>
</feature>
<protein>
    <recommendedName>
        <fullName evidence="5">Fibronectin type-III domain-containing protein</fullName>
    </recommendedName>
</protein>
<reference evidence="3" key="1">
    <citation type="journal article" date="2014" name="Int. J. Syst. Evol. Microbiol.">
        <title>Complete genome sequence of Corynebacterium casei LMG S-19264T (=DSM 44701T), isolated from a smear-ripened cheese.</title>
        <authorList>
            <consortium name="US DOE Joint Genome Institute (JGI-PGF)"/>
            <person name="Walter F."/>
            <person name="Albersmeier A."/>
            <person name="Kalinowski J."/>
            <person name="Ruckert C."/>
        </authorList>
    </citation>
    <scope>NUCLEOTIDE SEQUENCE</scope>
    <source>
        <strain evidence="3">JCM 4346</strain>
    </source>
</reference>
<dbReference type="EMBL" id="BMSX01000015">
    <property type="protein sequence ID" value="GGR34278.1"/>
    <property type="molecule type" value="Genomic_DNA"/>
</dbReference>
<gene>
    <name evidence="3" type="ORF">GCM10010251_57980</name>
</gene>
<evidence type="ECO:0000313" key="3">
    <source>
        <dbReference type="EMBL" id="GGR34278.1"/>
    </source>
</evidence>
<evidence type="ECO:0000313" key="4">
    <source>
        <dbReference type="Proteomes" id="UP000658320"/>
    </source>
</evidence>
<dbReference type="RefSeq" id="WP_189940710.1">
    <property type="nucleotide sequence ID" value="NZ_BMSX01000015.1"/>
</dbReference>
<sequence length="515" mass="54803">MRLRKLRTKPVTRAAAVTALACTTALLDASLAVAADGKPEVSADPLATWQTDGVVWSLASAKGVVYVGGTFDSVRPPGAAPGQKQVRRHNFAAFDAATGKLLPCAPKFTGLGRTVRAMKASPDGRVLYVGGSFSKVGSTRVANAIALDTAGCSLRTTFRPSVTAPVRAIDATDSVIYLGGDFARVNGQARNRLAAVTTKGVLLPFKADVDLPVRALAAAPSHGRLFVGGDFESVNGQEARSLVALNPTSGKTVLSYPGWFPPQSSVKTIARDDSRFYVGAEGHGPGIFDGRIAGRLTNGTMVWKDTCFGATQSVVPYKGVLFSASHSHNCNETPGGFPERGDRQHLLAQSLADRRILHWFPDTNGGLGEQVGPRTLTVSRGYLWAGGEFTQVNDKPQQGLTRFGPRDTGAPKVPTLSVSDTDPGRVTLAWRATWDRDDATLTYKIYRDGKLVARQTESSTFWDRSQMGFTDSVPAGGKHRYAIEVTDGTNTSPKSPSLTVTVPPEANEKMAGDQQ</sequence>
<accession>A0A918CP21</accession>
<reference evidence="3" key="2">
    <citation type="submission" date="2020-09" db="EMBL/GenBank/DDBJ databases">
        <authorList>
            <person name="Sun Q."/>
            <person name="Ohkuma M."/>
        </authorList>
    </citation>
    <scope>NUCLEOTIDE SEQUENCE</scope>
    <source>
        <strain evidence="3">JCM 4346</strain>
    </source>
</reference>
<feature type="compositionally biased region" description="Polar residues" evidence="1">
    <location>
        <begin position="487"/>
        <end position="500"/>
    </location>
</feature>
<dbReference type="GO" id="GO:0005975">
    <property type="term" value="P:carbohydrate metabolic process"/>
    <property type="evidence" value="ECO:0007669"/>
    <property type="project" value="UniProtKB-ARBA"/>
</dbReference>
<evidence type="ECO:0000256" key="2">
    <source>
        <dbReference type="SAM" id="SignalP"/>
    </source>
</evidence>
<feature type="region of interest" description="Disordered" evidence="1">
    <location>
        <begin position="394"/>
        <end position="419"/>
    </location>
</feature>
<feature type="chain" id="PRO_5037962192" description="Fibronectin type-III domain-containing protein" evidence="2">
    <location>
        <begin position="35"/>
        <end position="515"/>
    </location>
</feature>
<keyword evidence="2" id="KW-0732">Signal</keyword>
<dbReference type="Gene3D" id="2.60.40.10">
    <property type="entry name" value="Immunoglobulins"/>
    <property type="match status" value="1"/>
</dbReference>